<dbReference type="PANTHER" id="PTHR38926:SF80">
    <property type="entry name" value="F-BOX DOMAIN, LEUCINE-RICH REPEAT DOMAIN SUPERFAMILY"/>
    <property type="match status" value="1"/>
</dbReference>
<evidence type="ECO:0000259" key="2">
    <source>
        <dbReference type="Pfam" id="PF12937"/>
    </source>
</evidence>
<proteinExistence type="predicted"/>
<dbReference type="STRING" id="1088818.A0A2I0AMG8"/>
<gene>
    <name evidence="3" type="primary">FBW2</name>
    <name evidence="3" type="ORF">AXF42_Ash002046</name>
</gene>
<dbReference type="OrthoDB" id="550575at2759"/>
<feature type="compositionally biased region" description="Acidic residues" evidence="1">
    <location>
        <begin position="283"/>
        <end position="301"/>
    </location>
</feature>
<sequence>MGDLAELREWEELIPDALGLIFRNLPLQEILTVVPRVCKSWNRAVAGPYCWQEIDLEEWSQRVMPEQLERMLQLLVHRSCGSFRRLAVSGLPSDTLFSFIAEHAGSLQSLELPRGEMSDSIVEQVAGRLSNITFLDISSCKKIGARAIKAIGNHCKSLVALRRAMHPLEVAGKLSHDAEAFAIALTMPKLRHLELAYVLLTTQGVLEILSHCPDLQFLDIRGCWDVKLDDKFVKDKHSHVKILGPEIVDSYERSFWDECSDYSDTSEYSWEFMDDGVEVYEEDTSDDESVWEDDEDGEDQQSSERLQVRFYGGGFNEAFAGFEWPPSP</sequence>
<dbReference type="EMBL" id="KZ451969">
    <property type="protein sequence ID" value="PKA56743.1"/>
    <property type="molecule type" value="Genomic_DNA"/>
</dbReference>
<dbReference type="FunFam" id="1.20.1280.50:FF:000022">
    <property type="entry name" value="F-box protein FBW2"/>
    <property type="match status" value="1"/>
</dbReference>
<evidence type="ECO:0000313" key="3">
    <source>
        <dbReference type="EMBL" id="PKA56743.1"/>
    </source>
</evidence>
<organism evidence="3 4">
    <name type="scientific">Apostasia shenzhenica</name>
    <dbReference type="NCBI Taxonomy" id="1088818"/>
    <lineage>
        <taxon>Eukaryota</taxon>
        <taxon>Viridiplantae</taxon>
        <taxon>Streptophyta</taxon>
        <taxon>Embryophyta</taxon>
        <taxon>Tracheophyta</taxon>
        <taxon>Spermatophyta</taxon>
        <taxon>Magnoliopsida</taxon>
        <taxon>Liliopsida</taxon>
        <taxon>Asparagales</taxon>
        <taxon>Orchidaceae</taxon>
        <taxon>Apostasioideae</taxon>
        <taxon>Apostasia</taxon>
    </lineage>
</organism>
<feature type="region of interest" description="Disordered" evidence="1">
    <location>
        <begin position="283"/>
        <end position="303"/>
    </location>
</feature>
<dbReference type="FunFam" id="3.80.10.10:FF:000257">
    <property type="entry name" value="F-box protein FBW2"/>
    <property type="match status" value="1"/>
</dbReference>
<keyword evidence="4" id="KW-1185">Reference proteome</keyword>
<dbReference type="SUPFAM" id="SSF52047">
    <property type="entry name" value="RNI-like"/>
    <property type="match status" value="1"/>
</dbReference>
<evidence type="ECO:0000313" key="4">
    <source>
        <dbReference type="Proteomes" id="UP000236161"/>
    </source>
</evidence>
<accession>A0A2I0AMG8</accession>
<dbReference type="Pfam" id="PF12937">
    <property type="entry name" value="F-box-like"/>
    <property type="match status" value="1"/>
</dbReference>
<dbReference type="Proteomes" id="UP000236161">
    <property type="component" value="Unassembled WGS sequence"/>
</dbReference>
<dbReference type="Gene3D" id="1.20.1280.50">
    <property type="match status" value="1"/>
</dbReference>
<feature type="domain" description="F-box" evidence="2">
    <location>
        <begin position="17"/>
        <end position="56"/>
    </location>
</feature>
<dbReference type="InterPro" id="IPR001810">
    <property type="entry name" value="F-box_dom"/>
</dbReference>
<dbReference type="Gene3D" id="3.80.10.10">
    <property type="entry name" value="Ribonuclease Inhibitor"/>
    <property type="match status" value="1"/>
</dbReference>
<dbReference type="PANTHER" id="PTHR38926">
    <property type="entry name" value="F-BOX DOMAIN CONTAINING PROTEIN, EXPRESSED"/>
    <property type="match status" value="1"/>
</dbReference>
<evidence type="ECO:0000256" key="1">
    <source>
        <dbReference type="SAM" id="MobiDB-lite"/>
    </source>
</evidence>
<name>A0A2I0AMG8_9ASPA</name>
<protein>
    <submittedName>
        <fullName evidence="3">F-box protein FBW2</fullName>
    </submittedName>
</protein>
<dbReference type="InterPro" id="IPR032675">
    <property type="entry name" value="LRR_dom_sf"/>
</dbReference>
<dbReference type="AlphaFoldDB" id="A0A2I0AMG8"/>
<reference evidence="3 4" key="1">
    <citation type="journal article" date="2017" name="Nature">
        <title>The Apostasia genome and the evolution of orchids.</title>
        <authorList>
            <person name="Zhang G.Q."/>
            <person name="Liu K.W."/>
            <person name="Li Z."/>
            <person name="Lohaus R."/>
            <person name="Hsiao Y.Y."/>
            <person name="Niu S.C."/>
            <person name="Wang J.Y."/>
            <person name="Lin Y.C."/>
            <person name="Xu Q."/>
            <person name="Chen L.J."/>
            <person name="Yoshida K."/>
            <person name="Fujiwara S."/>
            <person name="Wang Z.W."/>
            <person name="Zhang Y.Q."/>
            <person name="Mitsuda N."/>
            <person name="Wang M."/>
            <person name="Liu G.H."/>
            <person name="Pecoraro L."/>
            <person name="Huang H.X."/>
            <person name="Xiao X.J."/>
            <person name="Lin M."/>
            <person name="Wu X.Y."/>
            <person name="Wu W.L."/>
            <person name="Chen Y.Y."/>
            <person name="Chang S.B."/>
            <person name="Sakamoto S."/>
            <person name="Ohme-Takagi M."/>
            <person name="Yagi M."/>
            <person name="Zeng S.J."/>
            <person name="Shen C.Y."/>
            <person name="Yeh C.M."/>
            <person name="Luo Y.B."/>
            <person name="Tsai W.C."/>
            <person name="Van de Peer Y."/>
            <person name="Liu Z.J."/>
        </authorList>
    </citation>
    <scope>NUCLEOTIDE SEQUENCE [LARGE SCALE GENOMIC DNA]</scope>
    <source>
        <strain evidence="4">cv. Shenzhen</strain>
        <tissue evidence="3">Stem</tissue>
    </source>
</reference>